<organism evidence="1 2">
    <name type="scientific">Candidatus Scalindua rubra</name>
    <dbReference type="NCBI Taxonomy" id="1872076"/>
    <lineage>
        <taxon>Bacteria</taxon>
        <taxon>Pseudomonadati</taxon>
        <taxon>Planctomycetota</taxon>
        <taxon>Candidatus Brocadiia</taxon>
        <taxon>Candidatus Brocadiales</taxon>
        <taxon>Candidatus Scalinduaceae</taxon>
        <taxon>Candidatus Scalindua</taxon>
    </lineage>
</organism>
<dbReference type="AlphaFoldDB" id="A0A1E3XAV7"/>
<evidence type="ECO:0000313" key="2">
    <source>
        <dbReference type="Proteomes" id="UP000094056"/>
    </source>
</evidence>
<evidence type="ECO:0008006" key="3">
    <source>
        <dbReference type="Google" id="ProtNLM"/>
    </source>
</evidence>
<proteinExistence type="predicted"/>
<dbReference type="Pfam" id="PF13366">
    <property type="entry name" value="PDDEXK_3"/>
    <property type="match status" value="1"/>
</dbReference>
<reference evidence="1 2" key="1">
    <citation type="submission" date="2016-07" db="EMBL/GenBank/DDBJ databases">
        <title>Draft genome of Scalindua rubra, obtained from a brine-seawater interface in the Red Sea, sheds light on salt adaptation in anammox bacteria.</title>
        <authorList>
            <person name="Speth D.R."/>
            <person name="Lagkouvardos I."/>
            <person name="Wang Y."/>
            <person name="Qian P.-Y."/>
            <person name="Dutilh B.E."/>
            <person name="Jetten M.S."/>
        </authorList>
    </citation>
    <scope>NUCLEOTIDE SEQUENCE [LARGE SCALE GENOMIC DNA]</scope>
    <source>
        <strain evidence="1">BSI-1</strain>
    </source>
</reference>
<sequence>MSSITKNQIYDKVKSLEHEISVLKIALIKEKFGMKTTKKPVSLEGIWDGVEITEEDIEASKESLFPKKKESKNFSQRRQGIKMNENEIGKIVVDSAIAIHRDLGPGLLETVYEVILARELENRRLSAKRQLRIPIEYHGIKFEEGFRADIVVENKVILELKSVECITKAHKKQVLTYLKLAERKLGIC</sequence>
<gene>
    <name evidence="1" type="ORF">SCARUB_02091</name>
</gene>
<name>A0A1E3XAV7_9BACT</name>
<dbReference type="PATRIC" id="fig|1872076.5.peg.2462"/>
<accession>A0A1E3XAV7</accession>
<dbReference type="Proteomes" id="UP000094056">
    <property type="component" value="Unassembled WGS sequence"/>
</dbReference>
<dbReference type="NCBIfam" id="TIGR04256">
    <property type="entry name" value="GxxExxY"/>
    <property type="match status" value="1"/>
</dbReference>
<dbReference type="EMBL" id="MAYW01000049">
    <property type="protein sequence ID" value="ODS32771.1"/>
    <property type="molecule type" value="Genomic_DNA"/>
</dbReference>
<evidence type="ECO:0000313" key="1">
    <source>
        <dbReference type="EMBL" id="ODS32771.1"/>
    </source>
</evidence>
<comment type="caution">
    <text evidence="1">The sequence shown here is derived from an EMBL/GenBank/DDBJ whole genome shotgun (WGS) entry which is preliminary data.</text>
</comment>
<protein>
    <recommendedName>
        <fullName evidence="3">GxxExxY protein</fullName>
    </recommendedName>
</protein>
<dbReference type="InterPro" id="IPR026350">
    <property type="entry name" value="GxxExxY"/>
</dbReference>